<evidence type="ECO:0000313" key="5">
    <source>
        <dbReference type="Proteomes" id="UP000589520"/>
    </source>
</evidence>
<dbReference type="RefSeq" id="WP_246301652.1">
    <property type="nucleotide sequence ID" value="NZ_JACCCW010000001.1"/>
</dbReference>
<dbReference type="GO" id="GO:0005975">
    <property type="term" value="P:carbohydrate metabolic process"/>
    <property type="evidence" value="ECO:0007669"/>
    <property type="project" value="InterPro"/>
</dbReference>
<evidence type="ECO:0000313" key="4">
    <source>
        <dbReference type="EMBL" id="NYF79379.1"/>
    </source>
</evidence>
<dbReference type="AlphaFoldDB" id="A0A7Y9PGM3"/>
<gene>
    <name evidence="4" type="ORF">HDF17_001666</name>
</gene>
<dbReference type="InterPro" id="IPR002772">
    <property type="entry name" value="Glyco_hydro_3_C"/>
</dbReference>
<dbReference type="Proteomes" id="UP000589520">
    <property type="component" value="Unassembled WGS sequence"/>
</dbReference>
<proteinExistence type="inferred from homology"/>
<comment type="similarity">
    <text evidence="1">Belongs to the glycosyl hydrolase 3 family.</text>
</comment>
<dbReference type="PANTHER" id="PTHR42715:SF10">
    <property type="entry name" value="BETA-GLUCOSIDASE"/>
    <property type="match status" value="1"/>
</dbReference>
<evidence type="ECO:0000256" key="2">
    <source>
        <dbReference type="ARBA" id="ARBA00022801"/>
    </source>
</evidence>
<sequence length="223" mass="24962">MNAGRFALLRYGFKLTSGVDVSHRETQDCAGDPVFTADTIKDGISVAEAISHWIFFPDATGRDELIAAMSKANPKTIVGVTAGSNVDSRSWISNVPSLLQTWYDDQEGGRALAEILFGAVNPSSHLLVTFERNSEDNPTFTHHYPAEGQKKIFYKEGIFVGYRGCKKNKTFQLFPFGSGLLHCLQIFEFRPYYCLRSRCYDSPTHHISRARGGRVDVMFPCHL</sequence>
<dbReference type="InterPro" id="IPR036962">
    <property type="entry name" value="Glyco_hydro_3_N_sf"/>
</dbReference>
<dbReference type="Gene3D" id="3.20.20.300">
    <property type="entry name" value="Glycoside hydrolase, family 3, N-terminal domain"/>
    <property type="match status" value="1"/>
</dbReference>
<accession>A0A7Y9PGM3</accession>
<keyword evidence="2" id="KW-0378">Hydrolase</keyword>
<dbReference type="GO" id="GO:0004553">
    <property type="term" value="F:hydrolase activity, hydrolyzing O-glycosyl compounds"/>
    <property type="evidence" value="ECO:0007669"/>
    <property type="project" value="InterPro"/>
</dbReference>
<name>A0A7Y9PGM3_9BACT</name>
<feature type="domain" description="Glycoside hydrolase family 3 C-terminal" evidence="3">
    <location>
        <begin position="61"/>
        <end position="162"/>
    </location>
</feature>
<dbReference type="Gene3D" id="3.40.50.1700">
    <property type="entry name" value="Glycoside hydrolase family 3 C-terminal domain"/>
    <property type="match status" value="1"/>
</dbReference>
<evidence type="ECO:0000259" key="3">
    <source>
        <dbReference type="Pfam" id="PF01915"/>
    </source>
</evidence>
<dbReference type="InterPro" id="IPR036881">
    <property type="entry name" value="Glyco_hydro_3_C_sf"/>
</dbReference>
<reference evidence="4 5" key="1">
    <citation type="submission" date="2020-07" db="EMBL/GenBank/DDBJ databases">
        <title>Genomic Encyclopedia of Type Strains, Phase IV (KMG-V): Genome sequencing to study the core and pangenomes of soil and plant-associated prokaryotes.</title>
        <authorList>
            <person name="Whitman W."/>
        </authorList>
    </citation>
    <scope>NUCLEOTIDE SEQUENCE [LARGE SCALE GENOMIC DNA]</scope>
    <source>
        <strain evidence="4 5">X4EP2</strain>
    </source>
</reference>
<organism evidence="4 5">
    <name type="scientific">Granulicella arctica</name>
    <dbReference type="NCBI Taxonomy" id="940613"/>
    <lineage>
        <taxon>Bacteria</taxon>
        <taxon>Pseudomonadati</taxon>
        <taxon>Acidobacteriota</taxon>
        <taxon>Terriglobia</taxon>
        <taxon>Terriglobales</taxon>
        <taxon>Acidobacteriaceae</taxon>
        <taxon>Granulicella</taxon>
    </lineage>
</organism>
<comment type="caution">
    <text evidence="4">The sequence shown here is derived from an EMBL/GenBank/DDBJ whole genome shotgun (WGS) entry which is preliminary data.</text>
</comment>
<evidence type="ECO:0000256" key="1">
    <source>
        <dbReference type="ARBA" id="ARBA00005336"/>
    </source>
</evidence>
<protein>
    <recommendedName>
        <fullName evidence="3">Glycoside hydrolase family 3 C-terminal domain-containing protein</fullName>
    </recommendedName>
</protein>
<dbReference type="PANTHER" id="PTHR42715">
    <property type="entry name" value="BETA-GLUCOSIDASE"/>
    <property type="match status" value="1"/>
</dbReference>
<dbReference type="SUPFAM" id="SSF52279">
    <property type="entry name" value="Beta-D-glucan exohydrolase, C-terminal domain"/>
    <property type="match status" value="1"/>
</dbReference>
<dbReference type="Pfam" id="PF01915">
    <property type="entry name" value="Glyco_hydro_3_C"/>
    <property type="match status" value="1"/>
</dbReference>
<keyword evidence="5" id="KW-1185">Reference proteome</keyword>
<dbReference type="EMBL" id="JACCCW010000001">
    <property type="protein sequence ID" value="NYF79379.1"/>
    <property type="molecule type" value="Genomic_DNA"/>
</dbReference>
<dbReference type="InterPro" id="IPR050288">
    <property type="entry name" value="Cellulose_deg_GH3"/>
</dbReference>